<keyword evidence="8 11" id="KW-0472">Membrane</keyword>
<evidence type="ECO:0000256" key="9">
    <source>
        <dbReference type="ARBA" id="ARBA00023180"/>
    </source>
</evidence>
<evidence type="ECO:0000256" key="7">
    <source>
        <dbReference type="ARBA" id="ARBA00022989"/>
    </source>
</evidence>
<dbReference type="EMBL" id="KV442047">
    <property type="protein sequence ID" value="OAQ28652.1"/>
    <property type="molecule type" value="Genomic_DNA"/>
</dbReference>
<evidence type="ECO:0000256" key="1">
    <source>
        <dbReference type="ARBA" id="ARBA00004477"/>
    </source>
</evidence>
<dbReference type="OrthoDB" id="28748at2759"/>
<dbReference type="Proteomes" id="UP000078512">
    <property type="component" value="Unassembled WGS sequence"/>
</dbReference>
<dbReference type="InterPro" id="IPR019540">
    <property type="entry name" value="PtdIno-glycan_biosynth_class_S"/>
</dbReference>
<feature type="transmembrane region" description="Helical" evidence="11">
    <location>
        <begin position="518"/>
        <end position="537"/>
    </location>
</feature>
<dbReference type="UniPathway" id="UPA00196"/>
<dbReference type="PANTHER" id="PTHR21072:SF13">
    <property type="entry name" value="GPI TRANSAMIDASE COMPONENT PIG-S"/>
    <property type="match status" value="1"/>
</dbReference>
<evidence type="ECO:0000256" key="3">
    <source>
        <dbReference type="ARBA" id="ARBA00005316"/>
    </source>
</evidence>
<dbReference type="Pfam" id="PF10510">
    <property type="entry name" value="PIG-S"/>
    <property type="match status" value="1"/>
</dbReference>
<name>A0A197JTQ0_9FUNG</name>
<feature type="transmembrane region" description="Helical" evidence="11">
    <location>
        <begin position="17"/>
        <end position="34"/>
    </location>
</feature>
<dbReference type="GO" id="GO:0006506">
    <property type="term" value="P:GPI anchor biosynthetic process"/>
    <property type="evidence" value="ECO:0007669"/>
    <property type="project" value="UniProtKB-UniPathway"/>
</dbReference>
<dbReference type="AlphaFoldDB" id="A0A197JTQ0"/>
<keyword evidence="4" id="KW-0337">GPI-anchor biosynthesis</keyword>
<evidence type="ECO:0000256" key="10">
    <source>
        <dbReference type="SAM" id="MobiDB-lite"/>
    </source>
</evidence>
<feature type="region of interest" description="Disordered" evidence="10">
    <location>
        <begin position="545"/>
        <end position="570"/>
    </location>
</feature>
<sequence length="570" mass="64668">MPTDRDSMAANDNTRRMVILSVWAVVLLGLPLWWKTTRVYRAELPYDSIDQWNQWKACQPKFPIRVNLHLSETEQQQSGRNPELSDVTQGVTRRFQELNTANGVKESLLAIEFIAGKPWTGSINKDITEHTSTVPGTYDFYISPSNVTHASIRSQRQGFIQVQSWNTDHIIDTIVETSSAVFGSEERTIRQLLDTNEDTQGVRKVHDQLKTVKYAPGYQLTFSLFSGDASNGVREWKMQEVIHAYLAPFIKTMSTVSKFTIESQIQHYASLAFTPQMDYSSQEHYLTPDALPNFINAAEWSLASTVSSLPSLNFLTYVPKPSESPLVIKTGPGASKSSTNSFLIPRWGGVAILNRDIDRTKRSEEHPEVITVQDLEPVMRVFLTQLRDLMGVTDLSTTTQSSSSFPIVFHKSLNEAPTTWELDNLLRRRSAENLVDSLATISSLARLVRKTPNMVVLDHIQKDVTEALRDIGRSCEHLSRQEYVEALAASRDGLVKSETAFFDPTMVSMLYFPDEHKYAIYMPLFVPISVPLLMSLLREVKRLKEKKKQAQMDKDSQGHDDHDIQHDKQE</sequence>
<keyword evidence="13" id="KW-1185">Reference proteome</keyword>
<dbReference type="STRING" id="1314771.A0A197JTQ0"/>
<comment type="similarity">
    <text evidence="3">Belongs to the PIGS family.</text>
</comment>
<comment type="pathway">
    <text evidence="2">Glycolipid biosynthesis; glycosylphosphatidylinositol-anchor biosynthesis.</text>
</comment>
<evidence type="ECO:0000256" key="6">
    <source>
        <dbReference type="ARBA" id="ARBA00022824"/>
    </source>
</evidence>
<reference evidence="12 13" key="1">
    <citation type="submission" date="2016-05" db="EMBL/GenBank/DDBJ databases">
        <title>Genome sequencing reveals origins of a unique bacterial endosymbiosis in the earliest lineages of terrestrial Fungi.</title>
        <authorList>
            <consortium name="DOE Joint Genome Institute"/>
            <person name="Uehling J."/>
            <person name="Gryganskyi A."/>
            <person name="Hameed K."/>
            <person name="Tschaplinski T."/>
            <person name="Misztal P."/>
            <person name="Wu S."/>
            <person name="Desiro A."/>
            <person name="Vande Pol N."/>
            <person name="Du Z.-Y."/>
            <person name="Zienkiewicz A."/>
            <person name="Zienkiewicz K."/>
            <person name="Morin E."/>
            <person name="Tisserant E."/>
            <person name="Splivallo R."/>
            <person name="Hainaut M."/>
            <person name="Henrissat B."/>
            <person name="Ohm R."/>
            <person name="Kuo A."/>
            <person name="Yan J."/>
            <person name="Lipzen A."/>
            <person name="Nolan M."/>
            <person name="Labutti K."/>
            <person name="Barry K."/>
            <person name="Goldstein A."/>
            <person name="Labbe J."/>
            <person name="Schadt C."/>
            <person name="Tuskan G."/>
            <person name="Grigoriev I."/>
            <person name="Martin F."/>
            <person name="Vilgalys R."/>
            <person name="Bonito G."/>
        </authorList>
    </citation>
    <scope>NUCLEOTIDE SEQUENCE [LARGE SCALE GENOMIC DNA]</scope>
    <source>
        <strain evidence="12 13">AG-77</strain>
    </source>
</reference>
<keyword evidence="9" id="KW-0325">Glycoprotein</keyword>
<evidence type="ECO:0000256" key="11">
    <source>
        <dbReference type="SAM" id="Phobius"/>
    </source>
</evidence>
<evidence type="ECO:0000256" key="8">
    <source>
        <dbReference type="ARBA" id="ARBA00023136"/>
    </source>
</evidence>
<evidence type="ECO:0008006" key="14">
    <source>
        <dbReference type="Google" id="ProtNLM"/>
    </source>
</evidence>
<evidence type="ECO:0000313" key="12">
    <source>
        <dbReference type="EMBL" id="OAQ28652.1"/>
    </source>
</evidence>
<evidence type="ECO:0000313" key="13">
    <source>
        <dbReference type="Proteomes" id="UP000078512"/>
    </source>
</evidence>
<protein>
    <recommendedName>
        <fullName evidence="14">GPI transamidase component PIG-S</fullName>
    </recommendedName>
</protein>
<evidence type="ECO:0000256" key="2">
    <source>
        <dbReference type="ARBA" id="ARBA00004687"/>
    </source>
</evidence>
<keyword evidence="6" id="KW-0256">Endoplasmic reticulum</keyword>
<proteinExistence type="inferred from homology"/>
<accession>A0A197JTQ0</accession>
<evidence type="ECO:0000256" key="4">
    <source>
        <dbReference type="ARBA" id="ARBA00022502"/>
    </source>
</evidence>
<dbReference type="PANTHER" id="PTHR21072">
    <property type="entry name" value="GPI TRANSAMIDASE COMPONENT PIG-S"/>
    <property type="match status" value="1"/>
</dbReference>
<organism evidence="12 13">
    <name type="scientific">Linnemannia elongata AG-77</name>
    <dbReference type="NCBI Taxonomy" id="1314771"/>
    <lineage>
        <taxon>Eukaryota</taxon>
        <taxon>Fungi</taxon>
        <taxon>Fungi incertae sedis</taxon>
        <taxon>Mucoromycota</taxon>
        <taxon>Mortierellomycotina</taxon>
        <taxon>Mortierellomycetes</taxon>
        <taxon>Mortierellales</taxon>
        <taxon>Mortierellaceae</taxon>
        <taxon>Linnemannia</taxon>
    </lineage>
</organism>
<gene>
    <name evidence="12" type="ORF">K457DRAFT_149419</name>
</gene>
<evidence type="ECO:0000256" key="5">
    <source>
        <dbReference type="ARBA" id="ARBA00022692"/>
    </source>
</evidence>
<comment type="subcellular location">
    <subcellularLocation>
        <location evidence="1">Endoplasmic reticulum membrane</location>
        <topology evidence="1">Multi-pass membrane protein</topology>
    </subcellularLocation>
</comment>
<keyword evidence="5 11" id="KW-0812">Transmembrane</keyword>
<dbReference type="GO" id="GO:0042765">
    <property type="term" value="C:GPI-anchor transamidase complex"/>
    <property type="evidence" value="ECO:0007669"/>
    <property type="project" value="InterPro"/>
</dbReference>
<dbReference type="GO" id="GO:0016255">
    <property type="term" value="P:attachment of GPI anchor to protein"/>
    <property type="evidence" value="ECO:0007669"/>
    <property type="project" value="InterPro"/>
</dbReference>
<keyword evidence="7 11" id="KW-1133">Transmembrane helix</keyword>